<accession>A0ABW5L2D3</accession>
<dbReference type="EMBL" id="JBHULD010000014">
    <property type="protein sequence ID" value="MFD2555061.1"/>
    <property type="molecule type" value="Genomic_DNA"/>
</dbReference>
<reference evidence="3" key="1">
    <citation type="journal article" date="2019" name="Int. J. Syst. Evol. Microbiol.">
        <title>The Global Catalogue of Microorganisms (GCM) 10K type strain sequencing project: providing services to taxonomists for standard genome sequencing and annotation.</title>
        <authorList>
            <consortium name="The Broad Institute Genomics Platform"/>
            <consortium name="The Broad Institute Genome Sequencing Center for Infectious Disease"/>
            <person name="Wu L."/>
            <person name="Ma J."/>
        </authorList>
    </citation>
    <scope>NUCLEOTIDE SEQUENCE [LARGE SCALE GENOMIC DNA]</scope>
    <source>
        <strain evidence="3">KCTC 52298</strain>
    </source>
</reference>
<feature type="domain" description="HTH araC/xylS-type" evidence="1">
    <location>
        <begin position="224"/>
        <end position="321"/>
    </location>
</feature>
<gene>
    <name evidence="2" type="ORF">ACFSQW_11710</name>
</gene>
<dbReference type="SMART" id="SM00342">
    <property type="entry name" value="HTH_ARAC"/>
    <property type="match status" value="1"/>
</dbReference>
<dbReference type="Pfam" id="PF12833">
    <property type="entry name" value="HTH_18"/>
    <property type="match status" value="1"/>
</dbReference>
<evidence type="ECO:0000313" key="2">
    <source>
        <dbReference type="EMBL" id="MFD2555061.1"/>
    </source>
</evidence>
<keyword evidence="3" id="KW-1185">Reference proteome</keyword>
<sequence length="325" mass="37018">MERTYELLLGEGCAGLPPPPYSPGQHIRHAHCRHWLIATGCIAEQVFDGRYAYLYHYEYWIDQETVIPIRAHKGDLHLIYALATTGIIVSGIHRYELQAAQGAYLYLPIGIYEIKLQAGHHILVGFIIDAGIFRPPADRQFAFLAPLIQAKKTSENTPIIPIGFYIATTIIYYIKILFSKLNPHTLDNEYILLQHLIFLIHLTRFKLTGDSGTNDQQDLALRTHQLLRHLVVQQGAQAKVKDLSSLLGLGLRQLRQLYKARYHITLRTYRNQLLLEVINDILPQNEKLIQSAEQAGFSGISEMNRFIRKQTGLTASGLKNQLMDK</sequence>
<evidence type="ECO:0000259" key="1">
    <source>
        <dbReference type="PROSITE" id="PS01124"/>
    </source>
</evidence>
<proteinExistence type="predicted"/>
<dbReference type="RefSeq" id="WP_210353427.1">
    <property type="nucleotide sequence ID" value="NZ_JAEQMU010000001.1"/>
</dbReference>
<name>A0ABW5L2D3_9SPHI</name>
<evidence type="ECO:0000313" key="3">
    <source>
        <dbReference type="Proteomes" id="UP001597440"/>
    </source>
</evidence>
<dbReference type="Proteomes" id="UP001597440">
    <property type="component" value="Unassembled WGS sequence"/>
</dbReference>
<dbReference type="InterPro" id="IPR018060">
    <property type="entry name" value="HTH_AraC"/>
</dbReference>
<organism evidence="2 3">
    <name type="scientific">Sphingobacterium tabacisoli</name>
    <dbReference type="NCBI Taxonomy" id="2044855"/>
    <lineage>
        <taxon>Bacteria</taxon>
        <taxon>Pseudomonadati</taxon>
        <taxon>Bacteroidota</taxon>
        <taxon>Sphingobacteriia</taxon>
        <taxon>Sphingobacteriales</taxon>
        <taxon>Sphingobacteriaceae</taxon>
        <taxon>Sphingobacterium</taxon>
    </lineage>
</organism>
<dbReference type="Gene3D" id="1.10.10.60">
    <property type="entry name" value="Homeodomain-like"/>
    <property type="match status" value="1"/>
</dbReference>
<dbReference type="PROSITE" id="PS01124">
    <property type="entry name" value="HTH_ARAC_FAMILY_2"/>
    <property type="match status" value="1"/>
</dbReference>
<comment type="caution">
    <text evidence="2">The sequence shown here is derived from an EMBL/GenBank/DDBJ whole genome shotgun (WGS) entry which is preliminary data.</text>
</comment>
<protein>
    <submittedName>
        <fullName evidence="2">Helix-turn-helix domain-containing protein</fullName>
    </submittedName>
</protein>